<keyword evidence="1" id="KW-0472">Membrane</keyword>
<gene>
    <name evidence="2" type="ORF">CITCOLO1_LOCUS19872</name>
</gene>
<dbReference type="EMBL" id="OZ021742">
    <property type="protein sequence ID" value="CAK9327491.1"/>
    <property type="molecule type" value="Genomic_DNA"/>
</dbReference>
<feature type="transmembrane region" description="Helical" evidence="1">
    <location>
        <begin position="22"/>
        <end position="46"/>
    </location>
</feature>
<protein>
    <submittedName>
        <fullName evidence="2">Uncharacterized protein</fullName>
    </submittedName>
</protein>
<dbReference type="Proteomes" id="UP001642487">
    <property type="component" value="Chromosome 8"/>
</dbReference>
<sequence length="140" mass="15962">MCCCCCEKCNCRPLGFLLGLPFAFLSLFVGFVGVVIWIFGLVRSIILVNVEHLSRFMTVLFLGFYFIKFCQFICFYLVSQFGSELHMSLLLVCDCGSRVRIGFDQCSNSSHEMVHLQNPMLGSFCLKIEHLSNLYKIITT</sequence>
<name>A0ABP0Z6Z2_9ROSI</name>
<feature type="transmembrane region" description="Helical" evidence="1">
    <location>
        <begin position="58"/>
        <end position="78"/>
    </location>
</feature>
<proteinExistence type="predicted"/>
<evidence type="ECO:0000256" key="1">
    <source>
        <dbReference type="SAM" id="Phobius"/>
    </source>
</evidence>
<keyword evidence="1" id="KW-1133">Transmembrane helix</keyword>
<keyword evidence="1" id="KW-0812">Transmembrane</keyword>
<accession>A0ABP0Z6Z2</accession>
<organism evidence="2 3">
    <name type="scientific">Citrullus colocynthis</name>
    <name type="common">colocynth</name>
    <dbReference type="NCBI Taxonomy" id="252529"/>
    <lineage>
        <taxon>Eukaryota</taxon>
        <taxon>Viridiplantae</taxon>
        <taxon>Streptophyta</taxon>
        <taxon>Embryophyta</taxon>
        <taxon>Tracheophyta</taxon>
        <taxon>Spermatophyta</taxon>
        <taxon>Magnoliopsida</taxon>
        <taxon>eudicotyledons</taxon>
        <taxon>Gunneridae</taxon>
        <taxon>Pentapetalae</taxon>
        <taxon>rosids</taxon>
        <taxon>fabids</taxon>
        <taxon>Cucurbitales</taxon>
        <taxon>Cucurbitaceae</taxon>
        <taxon>Benincaseae</taxon>
        <taxon>Citrullus</taxon>
    </lineage>
</organism>
<evidence type="ECO:0000313" key="3">
    <source>
        <dbReference type="Proteomes" id="UP001642487"/>
    </source>
</evidence>
<reference evidence="2 3" key="1">
    <citation type="submission" date="2024-03" db="EMBL/GenBank/DDBJ databases">
        <authorList>
            <person name="Gkanogiannis A."/>
            <person name="Becerra Lopez-Lavalle L."/>
        </authorList>
    </citation>
    <scope>NUCLEOTIDE SEQUENCE [LARGE SCALE GENOMIC DNA]</scope>
</reference>
<keyword evidence="3" id="KW-1185">Reference proteome</keyword>
<evidence type="ECO:0000313" key="2">
    <source>
        <dbReference type="EMBL" id="CAK9327491.1"/>
    </source>
</evidence>